<comment type="caution">
    <text evidence="2">The sequence shown here is derived from an EMBL/GenBank/DDBJ whole genome shotgun (WGS) entry which is preliminary data.</text>
</comment>
<dbReference type="PANTHER" id="PTHR34227:SF13">
    <property type="entry name" value="TAT PROOFREADING CHAPERONE DMSD-RELATED"/>
    <property type="match status" value="1"/>
</dbReference>
<sequence length="213" mass="23507">MEDRTEEAQALDVAARVVSNLLLGPPGDDLRAMFTDADAAQEWPLRDEGAMQALRDVAAAAPDPEDMLRRDHFRLFVGPGRGFACPYESVYTSRDQLVFGDETLDVRATYARIGLEAPGGGSEPDDHLGFEIAYIAEVAHRIVHAADDEQTQHRLRSELGRFLVDHVNRYADQVMASVAEHAETAVYRALPALTHSVIEASHALAVRHLPIER</sequence>
<accession>A0A542ZPS4</accession>
<evidence type="ECO:0000313" key="2">
    <source>
        <dbReference type="EMBL" id="TQL62361.1"/>
    </source>
</evidence>
<dbReference type="InterPro" id="IPR036411">
    <property type="entry name" value="TorD-like_sf"/>
</dbReference>
<protein>
    <submittedName>
        <fullName evidence="2">TorA maturation chaperone TorD</fullName>
    </submittedName>
</protein>
<reference evidence="2 3" key="1">
    <citation type="submission" date="2019-06" db="EMBL/GenBank/DDBJ databases">
        <title>Sequencing the genomes of 1000 actinobacteria strains.</title>
        <authorList>
            <person name="Klenk H.-P."/>
        </authorList>
    </citation>
    <scope>NUCLEOTIDE SEQUENCE [LARGE SCALE GENOMIC DNA]</scope>
    <source>
        <strain evidence="2 3">DSM 8251</strain>
    </source>
</reference>
<dbReference type="AlphaFoldDB" id="A0A542ZPS4"/>
<dbReference type="PANTHER" id="PTHR34227">
    <property type="entry name" value="CHAPERONE PROTEIN YCDY"/>
    <property type="match status" value="1"/>
</dbReference>
<dbReference type="Pfam" id="PF02613">
    <property type="entry name" value="Nitrate_red_del"/>
    <property type="match status" value="1"/>
</dbReference>
<dbReference type="EMBL" id="VFOR01000001">
    <property type="protein sequence ID" value="TQL62361.1"/>
    <property type="molecule type" value="Genomic_DNA"/>
</dbReference>
<dbReference type="Proteomes" id="UP000316196">
    <property type="component" value="Unassembled WGS sequence"/>
</dbReference>
<keyword evidence="1" id="KW-0143">Chaperone</keyword>
<name>A0A542ZPS4_9ACTN</name>
<dbReference type="InterPro" id="IPR050289">
    <property type="entry name" value="TorD/DmsD_chaperones"/>
</dbReference>
<evidence type="ECO:0000256" key="1">
    <source>
        <dbReference type="ARBA" id="ARBA00023186"/>
    </source>
</evidence>
<proteinExistence type="predicted"/>
<dbReference type="RefSeq" id="WP_142092223.1">
    <property type="nucleotide sequence ID" value="NZ_BAAAMD010000003.1"/>
</dbReference>
<dbReference type="SUPFAM" id="SSF89155">
    <property type="entry name" value="TorD-like"/>
    <property type="match status" value="1"/>
</dbReference>
<evidence type="ECO:0000313" key="3">
    <source>
        <dbReference type="Proteomes" id="UP000316196"/>
    </source>
</evidence>
<organism evidence="2 3">
    <name type="scientific">Propioniferax innocua</name>
    <dbReference type="NCBI Taxonomy" id="1753"/>
    <lineage>
        <taxon>Bacteria</taxon>
        <taxon>Bacillati</taxon>
        <taxon>Actinomycetota</taxon>
        <taxon>Actinomycetes</taxon>
        <taxon>Propionibacteriales</taxon>
        <taxon>Propionibacteriaceae</taxon>
        <taxon>Propioniferax</taxon>
    </lineage>
</organism>
<dbReference type="InterPro" id="IPR020945">
    <property type="entry name" value="DMSO/NO3_reduct_chaperone"/>
</dbReference>
<dbReference type="Gene3D" id="1.10.3480.10">
    <property type="entry name" value="TorD-like"/>
    <property type="match status" value="1"/>
</dbReference>
<keyword evidence="3" id="KW-1185">Reference proteome</keyword>
<gene>
    <name evidence="2" type="ORF">FB460_0134</name>
</gene>
<dbReference type="OrthoDB" id="9795302at2"/>